<dbReference type="Gene3D" id="6.10.140.130">
    <property type="match status" value="1"/>
</dbReference>
<gene>
    <name evidence="1" type="ORF">MtrunA17_Chr2g0277791</name>
</gene>
<dbReference type="AlphaFoldDB" id="A0A396J456"/>
<protein>
    <submittedName>
        <fullName evidence="1">Uncharacterized protein</fullName>
    </submittedName>
</protein>
<comment type="caution">
    <text evidence="1">The sequence shown here is derived from an EMBL/GenBank/DDBJ whole genome shotgun (WGS) entry which is preliminary data.</text>
</comment>
<sequence length="77" mass="8953">MKYRKEKARIDEIQRLKLKSEELILSLQEAERRHDIERAASLRYGAIDDVEDAIQLLGDSTDESLMLTETAVLEYKT</sequence>
<dbReference type="Proteomes" id="UP000265566">
    <property type="component" value="Chromosome 2"/>
</dbReference>
<reference evidence="1" key="1">
    <citation type="journal article" date="2018" name="Nat. Plants">
        <title>Whole-genome landscape of Medicago truncatula symbiotic genes.</title>
        <authorList>
            <person name="Pecrix Y."/>
            <person name="Gamas P."/>
            <person name="Carrere S."/>
        </authorList>
    </citation>
    <scope>NUCLEOTIDE SEQUENCE</scope>
    <source>
        <tissue evidence="1">Leaves</tissue>
    </source>
</reference>
<accession>A0A396J456</accession>
<organism evidence="1">
    <name type="scientific">Medicago truncatula</name>
    <name type="common">Barrel medic</name>
    <name type="synonym">Medicago tribuloides</name>
    <dbReference type="NCBI Taxonomy" id="3880"/>
    <lineage>
        <taxon>Eukaryota</taxon>
        <taxon>Viridiplantae</taxon>
        <taxon>Streptophyta</taxon>
        <taxon>Embryophyta</taxon>
        <taxon>Tracheophyta</taxon>
        <taxon>Spermatophyta</taxon>
        <taxon>Magnoliopsida</taxon>
        <taxon>eudicotyledons</taxon>
        <taxon>Gunneridae</taxon>
        <taxon>Pentapetalae</taxon>
        <taxon>rosids</taxon>
        <taxon>fabids</taxon>
        <taxon>Fabales</taxon>
        <taxon>Fabaceae</taxon>
        <taxon>Papilionoideae</taxon>
        <taxon>50 kb inversion clade</taxon>
        <taxon>NPAAA clade</taxon>
        <taxon>Hologalegina</taxon>
        <taxon>IRL clade</taxon>
        <taxon>Trifolieae</taxon>
        <taxon>Medicago</taxon>
    </lineage>
</organism>
<evidence type="ECO:0000313" key="1">
    <source>
        <dbReference type="EMBL" id="RHN71524.1"/>
    </source>
</evidence>
<dbReference type="Gramene" id="rna7133">
    <property type="protein sequence ID" value="RHN71524.1"/>
    <property type="gene ID" value="gene7133"/>
</dbReference>
<name>A0A396J456_MEDTR</name>
<proteinExistence type="predicted"/>
<dbReference type="EMBL" id="PSQE01000002">
    <property type="protein sequence ID" value="RHN71524.1"/>
    <property type="molecule type" value="Genomic_DNA"/>
</dbReference>